<dbReference type="EMBL" id="CP097332">
    <property type="protein sequence ID" value="UQX88477.1"/>
    <property type="molecule type" value="Genomic_DNA"/>
</dbReference>
<evidence type="ECO:0000313" key="4">
    <source>
        <dbReference type="Proteomes" id="UP001056336"/>
    </source>
</evidence>
<evidence type="ECO:0008006" key="5">
    <source>
        <dbReference type="Google" id="ProtNLM"/>
    </source>
</evidence>
<organism evidence="3 4">
    <name type="scientific">Jatrophihabitans telluris</name>
    <dbReference type="NCBI Taxonomy" id="2038343"/>
    <lineage>
        <taxon>Bacteria</taxon>
        <taxon>Bacillati</taxon>
        <taxon>Actinomycetota</taxon>
        <taxon>Actinomycetes</taxon>
        <taxon>Jatrophihabitantales</taxon>
        <taxon>Jatrophihabitantaceae</taxon>
        <taxon>Jatrophihabitans</taxon>
    </lineage>
</organism>
<keyword evidence="2" id="KW-0732">Signal</keyword>
<feature type="signal peptide" evidence="2">
    <location>
        <begin position="1"/>
        <end position="29"/>
    </location>
</feature>
<feature type="compositionally biased region" description="Low complexity" evidence="1">
    <location>
        <begin position="33"/>
        <end position="77"/>
    </location>
</feature>
<feature type="region of interest" description="Disordered" evidence="1">
    <location>
        <begin position="33"/>
        <end position="79"/>
    </location>
</feature>
<evidence type="ECO:0000256" key="2">
    <source>
        <dbReference type="SAM" id="SignalP"/>
    </source>
</evidence>
<name>A0ABY4QZ39_9ACTN</name>
<keyword evidence="4" id="KW-1185">Reference proteome</keyword>
<evidence type="ECO:0000313" key="3">
    <source>
        <dbReference type="EMBL" id="UQX88477.1"/>
    </source>
</evidence>
<sequence>MTVSPFRSRNTTAGWALAVLPLIVLSACAAQPSSSTAPRTAPRTAARTAAQQSATGGQTRHPTPASPPSSAAPTDPTQRTRADYRALILHDGQSVTATGEVVSVPGHPVRWCAPAAEAATGTAGPPQPAKYCPIGVDLHGANLDQLTGRLAVGGTIAGTARISGRYAAGAVTVTSQSRVPAYGLVPSSRFDIPPCPAPAGGWPRGGPINLADDLRAATSYQERHPADVVQVAILRPSRTAVVAYVLTAGHPSAADAALRPTYGDRLCTHTSPYSRAEIDSAQKAFAPPTEGAFPGSGLYATGQGLTRDGSPVIDVQLAFVTEQLARIAESQPRGLVELNAWLVPD</sequence>
<reference evidence="3" key="1">
    <citation type="journal article" date="2018" name="Int. J. Syst. Evol. Microbiol.">
        <title>Jatrophihabitans telluris sp. nov., isolated from sediment soil of lava forest wetlands and the emended description of the genus Jatrophihabitans.</title>
        <authorList>
            <person name="Lee K.C."/>
            <person name="Suh M.K."/>
            <person name="Eom M.K."/>
            <person name="Kim K.K."/>
            <person name="Kim J.S."/>
            <person name="Kim D.S."/>
            <person name="Ko S.H."/>
            <person name="Shin Y.K."/>
            <person name="Lee J.S."/>
        </authorList>
    </citation>
    <scope>NUCLEOTIDE SEQUENCE</scope>
    <source>
        <strain evidence="3">N237</strain>
    </source>
</reference>
<dbReference type="RefSeq" id="WP_249772014.1">
    <property type="nucleotide sequence ID" value="NZ_CP097332.1"/>
</dbReference>
<feature type="chain" id="PRO_5046407387" description="LigA protein" evidence="2">
    <location>
        <begin position="30"/>
        <end position="345"/>
    </location>
</feature>
<evidence type="ECO:0000256" key="1">
    <source>
        <dbReference type="SAM" id="MobiDB-lite"/>
    </source>
</evidence>
<proteinExistence type="predicted"/>
<dbReference type="Proteomes" id="UP001056336">
    <property type="component" value="Chromosome"/>
</dbReference>
<gene>
    <name evidence="3" type="ORF">M6D93_00380</name>
</gene>
<dbReference type="PROSITE" id="PS51257">
    <property type="entry name" value="PROKAR_LIPOPROTEIN"/>
    <property type="match status" value="1"/>
</dbReference>
<accession>A0ABY4QZ39</accession>
<reference evidence="3" key="2">
    <citation type="submission" date="2022-05" db="EMBL/GenBank/DDBJ databases">
        <authorList>
            <person name="Kim J.-S."/>
            <person name="Lee K."/>
            <person name="Suh M."/>
            <person name="Eom M."/>
            <person name="Kim J.-S."/>
            <person name="Kim D.-S."/>
            <person name="Ko S.-H."/>
            <person name="Shin Y."/>
            <person name="Lee J.-S."/>
        </authorList>
    </citation>
    <scope>NUCLEOTIDE SEQUENCE</scope>
    <source>
        <strain evidence="3">N237</strain>
    </source>
</reference>
<protein>
    <recommendedName>
        <fullName evidence="5">LigA protein</fullName>
    </recommendedName>
</protein>